<dbReference type="AlphaFoldDB" id="A0A7D5P7F9"/>
<dbReference type="PROSITE" id="PS50980">
    <property type="entry name" value="COA_CT_NTER"/>
    <property type="match status" value="1"/>
</dbReference>
<feature type="region of interest" description="Disordered" evidence="1">
    <location>
        <begin position="358"/>
        <end position="389"/>
    </location>
</feature>
<dbReference type="PROSITE" id="PS50989">
    <property type="entry name" value="COA_CT_CTER"/>
    <property type="match status" value="1"/>
</dbReference>
<dbReference type="EMBL" id="CP058909">
    <property type="protein sequence ID" value="QLH82623.1"/>
    <property type="molecule type" value="Genomic_DNA"/>
</dbReference>
<evidence type="ECO:0000256" key="1">
    <source>
        <dbReference type="SAM" id="MobiDB-lite"/>
    </source>
</evidence>
<dbReference type="KEGG" id="hpel:HZS54_13775"/>
<dbReference type="InterPro" id="IPR011762">
    <property type="entry name" value="COA_CT_N"/>
</dbReference>
<accession>A0A7D5P7F9</accession>
<protein>
    <submittedName>
        <fullName evidence="4">Acyl-CoA carboxylase subunit beta</fullName>
    </submittedName>
</protein>
<evidence type="ECO:0000313" key="4">
    <source>
        <dbReference type="EMBL" id="QLH82623.1"/>
    </source>
</evidence>
<organism evidence="4 5">
    <name type="scientific">Halosimplex pelagicum</name>
    <dbReference type="NCBI Taxonomy" id="869886"/>
    <lineage>
        <taxon>Archaea</taxon>
        <taxon>Methanobacteriati</taxon>
        <taxon>Methanobacteriota</taxon>
        <taxon>Stenosarchaea group</taxon>
        <taxon>Halobacteria</taxon>
        <taxon>Halobacteriales</taxon>
        <taxon>Haloarculaceae</taxon>
        <taxon>Halosimplex</taxon>
    </lineage>
</organism>
<dbReference type="InterPro" id="IPR011763">
    <property type="entry name" value="COA_CT_C"/>
</dbReference>
<evidence type="ECO:0000259" key="2">
    <source>
        <dbReference type="PROSITE" id="PS50980"/>
    </source>
</evidence>
<dbReference type="InterPro" id="IPR034733">
    <property type="entry name" value="AcCoA_carboxyl_beta"/>
</dbReference>
<dbReference type="RefSeq" id="WP_179917694.1">
    <property type="nucleotide sequence ID" value="NZ_CP058909.1"/>
</dbReference>
<feature type="compositionally biased region" description="Low complexity" evidence="1">
    <location>
        <begin position="53"/>
        <end position="66"/>
    </location>
</feature>
<feature type="compositionally biased region" description="Acidic residues" evidence="1">
    <location>
        <begin position="157"/>
        <end position="166"/>
    </location>
</feature>
<dbReference type="GO" id="GO:0004485">
    <property type="term" value="F:methylcrotonoyl-CoA carboxylase activity"/>
    <property type="evidence" value="ECO:0007669"/>
    <property type="project" value="TreeGrafter"/>
</dbReference>
<feature type="region of interest" description="Disordered" evidence="1">
    <location>
        <begin position="151"/>
        <end position="179"/>
    </location>
</feature>
<dbReference type="OrthoDB" id="30579at2157"/>
<dbReference type="InterPro" id="IPR045190">
    <property type="entry name" value="MCCB/AccD1-like"/>
</dbReference>
<dbReference type="PANTHER" id="PTHR22855:SF13">
    <property type="entry name" value="METHYLCROTONOYL-COA CARBOXYLASE BETA CHAIN, MITOCHONDRIAL"/>
    <property type="match status" value="1"/>
</dbReference>
<dbReference type="GeneID" id="56083678"/>
<name>A0A7D5P7F9_9EURY</name>
<evidence type="ECO:0000313" key="5">
    <source>
        <dbReference type="Proteomes" id="UP000509346"/>
    </source>
</evidence>
<dbReference type="Pfam" id="PF01039">
    <property type="entry name" value="Carboxyl_trans"/>
    <property type="match status" value="1"/>
</dbReference>
<dbReference type="GO" id="GO:0006552">
    <property type="term" value="P:L-leucine catabolic process"/>
    <property type="evidence" value="ECO:0007669"/>
    <property type="project" value="TreeGrafter"/>
</dbReference>
<dbReference type="InterPro" id="IPR029045">
    <property type="entry name" value="ClpP/crotonase-like_dom_sf"/>
</dbReference>
<keyword evidence="5" id="KW-1185">Reference proteome</keyword>
<feature type="domain" description="CoA carboxyltransferase N-terminal" evidence="2">
    <location>
        <begin position="73"/>
        <end position="369"/>
    </location>
</feature>
<sequence>MRVRIAQDASVEEAEAIASALERTVPGDGRVEVYVGDADEPAVVHEFDGDGPTGSASGSGESTGGAADEDLGPTARERALREEIADIRRGGPEKYRERLAEQGKLFVRDRLELWFGDTDPVPDGAADADYDRAADPSGLRFEDGTFANFDAWHADSPETDDADGGDGDGSGTDDGDRLPADGLITGAAEFAGRDLHFMANDFTVKAGSMAEHGVEKFLRMQQRALKTGRPVLYLMDSSGGRIDQQTGFFANREGIGKYYYNHSMLSGRVPQICVLYGPCIAGAAYTPVFADFTVMVRDMSAMAIASPRMVEMVTGEQIDLDDLGGPDVHTRHSGSADLVAEDEHHARDLVEQLISYLPDNSDEKPPQTEGRPPAKSPEGIDGVVPEKPNRGYDMERLIERVVDGDSFFELQPEYGPEILTGFARVDGRPVGVVANQPAQRAGAIFPDAARKAAEFVWKCDAFEVPLLYLCDTPGFMAGSGVEKEGILEAGKKMIYATSAATVPKQCVVVRKAYGAGIYAMSGPAYDPESTIGLPSGEIAIMGPEAAINAVYANKLDDIDDPEGRERRERELREAYREDIDVHRMASEVVIDEIVPPSDLREELAARFAFYESVEKDRPDKKHGTVI</sequence>
<dbReference type="PANTHER" id="PTHR22855">
    <property type="entry name" value="ACETYL, PROPIONYL, PYRUVATE, AND GLUTACONYL CARBOXYLASE-RELATED"/>
    <property type="match status" value="1"/>
</dbReference>
<proteinExistence type="predicted"/>
<feature type="domain" description="CoA carboxyltransferase C-terminal" evidence="3">
    <location>
        <begin position="372"/>
        <end position="619"/>
    </location>
</feature>
<evidence type="ECO:0000259" key="3">
    <source>
        <dbReference type="PROSITE" id="PS50989"/>
    </source>
</evidence>
<gene>
    <name evidence="4" type="ORF">HZS54_13775</name>
</gene>
<reference evidence="4 5" key="1">
    <citation type="submission" date="2020-07" db="EMBL/GenBank/DDBJ databases">
        <title>Halosimplex litoreum sp. nov. and Halosimplex rubrum sp. nov., isolated from different salt environments.</title>
        <authorList>
            <person name="Cui H."/>
        </authorList>
    </citation>
    <scope>NUCLEOTIDE SEQUENCE [LARGE SCALE GENOMIC DNA]</scope>
    <source>
        <strain evidence="4 5">R2</strain>
    </source>
</reference>
<dbReference type="SUPFAM" id="SSF52096">
    <property type="entry name" value="ClpP/crotonase"/>
    <property type="match status" value="2"/>
</dbReference>
<dbReference type="Gene3D" id="3.90.226.10">
    <property type="entry name" value="2-enoyl-CoA Hydratase, Chain A, domain 1"/>
    <property type="match status" value="2"/>
</dbReference>
<dbReference type="Proteomes" id="UP000509346">
    <property type="component" value="Chromosome"/>
</dbReference>
<feature type="region of interest" description="Disordered" evidence="1">
    <location>
        <begin position="38"/>
        <end position="74"/>
    </location>
</feature>
<dbReference type="GO" id="GO:1905202">
    <property type="term" value="C:methylcrotonoyl-CoA carboxylase complex"/>
    <property type="evidence" value="ECO:0007669"/>
    <property type="project" value="TreeGrafter"/>
</dbReference>